<comment type="pathway">
    <text evidence="1">Purine metabolism; ppGpp biosynthesis; ppGpp from GTP: step 1/2.</text>
</comment>
<evidence type="ECO:0000313" key="4">
    <source>
        <dbReference type="Proteomes" id="UP000824049"/>
    </source>
</evidence>
<evidence type="ECO:0000256" key="1">
    <source>
        <dbReference type="ARBA" id="ARBA00004976"/>
    </source>
</evidence>
<dbReference type="Proteomes" id="UP000824049">
    <property type="component" value="Unassembled WGS sequence"/>
</dbReference>
<dbReference type="InterPro" id="IPR052366">
    <property type="entry name" value="GTP_Pyrophosphokinase"/>
</dbReference>
<dbReference type="CDD" id="cd05399">
    <property type="entry name" value="NT_Rel-Spo_like"/>
    <property type="match status" value="1"/>
</dbReference>
<sequence length="234" mass="27389">MLKSSFGEKVRQRLFQELSNQEIGELLRNQVEPFNSLMAYYKCALMEIETKFRVLNEEFSLQHDRNPIESIKTRLKSVDSIVEKMHRKGIPFSAESIEANLTDIAGIRVICSFQEDIYFLASCLLGQDDVFLIEKKDYIANPKPNGYRSLHLIVETPIFLGSHKRMMKVEVQLRTIAMDFWASLEHKLKYKKNLEIEQLTEDLKECADESARLDTKMDDIRKRIEQLKYSEEEA</sequence>
<feature type="domain" description="RelA/SpoT" evidence="2">
    <location>
        <begin position="73"/>
        <end position="196"/>
    </location>
</feature>
<reference evidence="3" key="2">
    <citation type="submission" date="2021-04" db="EMBL/GenBank/DDBJ databases">
        <authorList>
            <person name="Gilroy R."/>
        </authorList>
    </citation>
    <scope>NUCLEOTIDE SEQUENCE</scope>
    <source>
        <strain evidence="3">CHK179-28034</strain>
    </source>
</reference>
<proteinExistence type="predicted"/>
<dbReference type="InterPro" id="IPR043519">
    <property type="entry name" value="NT_sf"/>
</dbReference>
<dbReference type="AlphaFoldDB" id="A0A9D2J6J7"/>
<dbReference type="SUPFAM" id="SSF81301">
    <property type="entry name" value="Nucleotidyltransferase"/>
    <property type="match status" value="1"/>
</dbReference>
<dbReference type="PANTHER" id="PTHR47837:SF2">
    <property type="entry name" value="GTP PYROPHOSPHOKINASE YWAC"/>
    <property type="match status" value="1"/>
</dbReference>
<evidence type="ECO:0000259" key="2">
    <source>
        <dbReference type="SMART" id="SM00954"/>
    </source>
</evidence>
<comment type="caution">
    <text evidence="3">The sequence shown here is derived from an EMBL/GenBank/DDBJ whole genome shotgun (WGS) entry which is preliminary data.</text>
</comment>
<dbReference type="Pfam" id="PF04607">
    <property type="entry name" value="RelA_SpoT"/>
    <property type="match status" value="1"/>
</dbReference>
<dbReference type="SMART" id="SM00954">
    <property type="entry name" value="RelA_SpoT"/>
    <property type="match status" value="1"/>
</dbReference>
<dbReference type="GO" id="GO:0015969">
    <property type="term" value="P:guanosine tetraphosphate metabolic process"/>
    <property type="evidence" value="ECO:0007669"/>
    <property type="project" value="InterPro"/>
</dbReference>
<gene>
    <name evidence="3" type="ORF">H9968_03165</name>
</gene>
<dbReference type="PANTHER" id="PTHR47837">
    <property type="entry name" value="GTP PYROPHOSPHOKINASE YJBM"/>
    <property type="match status" value="1"/>
</dbReference>
<name>A0A9D2J6J7_9FIRM</name>
<dbReference type="EMBL" id="DXBR01000036">
    <property type="protein sequence ID" value="HIZ38915.1"/>
    <property type="molecule type" value="Genomic_DNA"/>
</dbReference>
<protein>
    <submittedName>
        <fullName evidence="3">GTP pyrophosphokinase family protein</fullName>
    </submittedName>
</protein>
<dbReference type="Gene3D" id="1.10.287.860">
    <property type="entry name" value="Nucleotidyltransferase"/>
    <property type="match status" value="1"/>
</dbReference>
<reference evidence="3" key="1">
    <citation type="journal article" date="2021" name="PeerJ">
        <title>Extensive microbial diversity within the chicken gut microbiome revealed by metagenomics and culture.</title>
        <authorList>
            <person name="Gilroy R."/>
            <person name="Ravi A."/>
            <person name="Getino M."/>
            <person name="Pursley I."/>
            <person name="Horton D.L."/>
            <person name="Alikhan N.F."/>
            <person name="Baker D."/>
            <person name="Gharbi K."/>
            <person name="Hall N."/>
            <person name="Watson M."/>
            <person name="Adriaenssens E.M."/>
            <person name="Foster-Nyarko E."/>
            <person name="Jarju S."/>
            <person name="Secka A."/>
            <person name="Antonio M."/>
            <person name="Oren A."/>
            <person name="Chaudhuri R.R."/>
            <person name="La Ragione R."/>
            <person name="Hildebrand F."/>
            <person name="Pallen M.J."/>
        </authorList>
    </citation>
    <scope>NUCLEOTIDE SEQUENCE</scope>
    <source>
        <strain evidence="3">CHK179-28034</strain>
    </source>
</reference>
<evidence type="ECO:0000313" key="3">
    <source>
        <dbReference type="EMBL" id="HIZ38915.1"/>
    </source>
</evidence>
<dbReference type="Gene3D" id="3.30.460.10">
    <property type="entry name" value="Beta Polymerase, domain 2"/>
    <property type="match status" value="1"/>
</dbReference>
<dbReference type="InterPro" id="IPR007685">
    <property type="entry name" value="RelA_SpoT"/>
</dbReference>
<organism evidence="3 4">
    <name type="scientific">Candidatus Anaerobutyricum stercoris</name>
    <dbReference type="NCBI Taxonomy" id="2838457"/>
    <lineage>
        <taxon>Bacteria</taxon>
        <taxon>Bacillati</taxon>
        <taxon>Bacillota</taxon>
        <taxon>Clostridia</taxon>
        <taxon>Lachnospirales</taxon>
        <taxon>Lachnospiraceae</taxon>
        <taxon>Anaerobutyricum</taxon>
    </lineage>
</organism>
<accession>A0A9D2J6J7</accession>